<dbReference type="InterPro" id="IPR044296">
    <property type="entry name" value="HIPP46"/>
</dbReference>
<organism evidence="2 3">
    <name type="scientific">Phoenix dactylifera</name>
    <name type="common">Date palm</name>
    <dbReference type="NCBI Taxonomy" id="42345"/>
    <lineage>
        <taxon>Eukaryota</taxon>
        <taxon>Viridiplantae</taxon>
        <taxon>Streptophyta</taxon>
        <taxon>Embryophyta</taxon>
        <taxon>Tracheophyta</taxon>
        <taxon>Spermatophyta</taxon>
        <taxon>Magnoliopsida</taxon>
        <taxon>Liliopsida</taxon>
        <taxon>Arecaceae</taxon>
        <taxon>Coryphoideae</taxon>
        <taxon>Phoeniceae</taxon>
        <taxon>Phoenix</taxon>
    </lineage>
</organism>
<gene>
    <name evidence="3" type="primary">LOC120108868</name>
</gene>
<feature type="domain" description="HMA" evidence="1">
    <location>
        <begin position="3"/>
        <end position="72"/>
    </location>
</feature>
<dbReference type="Gene3D" id="3.30.70.100">
    <property type="match status" value="1"/>
</dbReference>
<dbReference type="Proteomes" id="UP000228380">
    <property type="component" value="Unplaced"/>
</dbReference>
<dbReference type="OrthoDB" id="692882at2759"/>
<dbReference type="PROSITE" id="PS50846">
    <property type="entry name" value="HMA_2"/>
    <property type="match status" value="1"/>
</dbReference>
<accession>A0A8B8ZYT3</accession>
<sequence>MGKQKVVIRLGMVDAKQRSKALKTVVGFNGITSASLDGKEKDQIVVVGDGIDPVTLVKKLRKRMNYAELLSVAPADEKKEEDKLVKAMELIVKGTVAFIASYLKPSYSLHP</sequence>
<dbReference type="RefSeq" id="XP_038978527.1">
    <property type="nucleotide sequence ID" value="XM_039122599.1"/>
</dbReference>
<protein>
    <submittedName>
        <fullName evidence="3">Disease resistance protein Pik-1-like</fullName>
    </submittedName>
</protein>
<evidence type="ECO:0000259" key="1">
    <source>
        <dbReference type="PROSITE" id="PS50846"/>
    </source>
</evidence>
<dbReference type="GeneID" id="120108868"/>
<dbReference type="GO" id="GO:0046872">
    <property type="term" value="F:metal ion binding"/>
    <property type="evidence" value="ECO:0007669"/>
    <property type="project" value="InterPro"/>
</dbReference>
<reference evidence="3" key="1">
    <citation type="submission" date="2025-08" db="UniProtKB">
        <authorList>
            <consortium name="RefSeq"/>
        </authorList>
    </citation>
    <scope>IDENTIFICATION</scope>
    <source>
        <tissue evidence="3">Young leaves</tissue>
    </source>
</reference>
<evidence type="ECO:0000313" key="2">
    <source>
        <dbReference type="Proteomes" id="UP000228380"/>
    </source>
</evidence>
<dbReference type="InterPro" id="IPR006121">
    <property type="entry name" value="HMA_dom"/>
</dbReference>
<name>A0A8B8ZYT3_PHODC</name>
<dbReference type="PANTHER" id="PTHR46371">
    <property type="entry name" value="OS04G0464100 PROTEIN"/>
    <property type="match status" value="1"/>
</dbReference>
<proteinExistence type="predicted"/>
<evidence type="ECO:0000313" key="3">
    <source>
        <dbReference type="RefSeq" id="XP_038978527.1"/>
    </source>
</evidence>
<dbReference type="KEGG" id="pda:120108868"/>
<dbReference type="AlphaFoldDB" id="A0A8B8ZYT3"/>
<keyword evidence="2" id="KW-1185">Reference proteome</keyword>